<dbReference type="GO" id="GO:0006018">
    <property type="term" value="P:2-deoxyribose 1-phosphate catabolic process"/>
    <property type="evidence" value="ECO:0007669"/>
    <property type="project" value="UniProtKB-UniRule"/>
</dbReference>
<organism evidence="8 9">
    <name type="scientific">Treponema brennaborense (strain DSM 12168 / CIP 105900 / DD5/3)</name>
    <dbReference type="NCBI Taxonomy" id="906968"/>
    <lineage>
        <taxon>Bacteria</taxon>
        <taxon>Pseudomonadati</taxon>
        <taxon>Spirochaetota</taxon>
        <taxon>Spirochaetia</taxon>
        <taxon>Spirochaetales</taxon>
        <taxon>Treponemataceae</taxon>
        <taxon>Treponema</taxon>
    </lineage>
</organism>
<dbReference type="STRING" id="906968.Trebr_0070"/>
<dbReference type="PIRSF" id="PIRSF001357">
    <property type="entry name" value="DeoC"/>
    <property type="match status" value="1"/>
</dbReference>
<dbReference type="GO" id="GO:0004139">
    <property type="term" value="F:deoxyribose-phosphate aldolase activity"/>
    <property type="evidence" value="ECO:0007669"/>
    <property type="project" value="UniProtKB-UniRule"/>
</dbReference>
<dbReference type="CDD" id="cd00959">
    <property type="entry name" value="DeoC"/>
    <property type="match status" value="1"/>
</dbReference>
<comment type="catalytic activity">
    <reaction evidence="5 7">
        <text>2-deoxy-D-ribose 5-phosphate = D-glyceraldehyde 3-phosphate + acetaldehyde</text>
        <dbReference type="Rhea" id="RHEA:12821"/>
        <dbReference type="ChEBI" id="CHEBI:15343"/>
        <dbReference type="ChEBI" id="CHEBI:59776"/>
        <dbReference type="ChEBI" id="CHEBI:62877"/>
        <dbReference type="EC" id="4.1.2.4"/>
    </reaction>
</comment>
<evidence type="ECO:0000313" key="8">
    <source>
        <dbReference type="EMBL" id="AEE15528.1"/>
    </source>
</evidence>
<dbReference type="UniPathway" id="UPA00002">
    <property type="reaction ID" value="UER00468"/>
</dbReference>
<reference evidence="9" key="1">
    <citation type="submission" date="2011-04" db="EMBL/GenBank/DDBJ databases">
        <title>The complete genome of Treponema brennaborense DSM 12168.</title>
        <authorList>
            <person name="Lucas S."/>
            <person name="Han J."/>
            <person name="Lapidus A."/>
            <person name="Bruce D."/>
            <person name="Goodwin L."/>
            <person name="Pitluck S."/>
            <person name="Peters L."/>
            <person name="Kyrpides N."/>
            <person name="Mavromatis K."/>
            <person name="Ivanova N."/>
            <person name="Mikhailova N."/>
            <person name="Pagani I."/>
            <person name="Teshima H."/>
            <person name="Detter J.C."/>
            <person name="Tapia R."/>
            <person name="Han C."/>
            <person name="Land M."/>
            <person name="Hauser L."/>
            <person name="Markowitz V."/>
            <person name="Cheng J.-F."/>
            <person name="Hugenholtz P."/>
            <person name="Woyke T."/>
            <person name="Wu D."/>
            <person name="Gronow S."/>
            <person name="Wellnitz S."/>
            <person name="Brambilla E."/>
            <person name="Klenk H.-P."/>
            <person name="Eisen J.A."/>
        </authorList>
    </citation>
    <scope>NUCLEOTIDE SEQUENCE [LARGE SCALE GENOMIC DNA]</scope>
    <source>
        <strain evidence="9">DSM 12168 / CIP 105900 / DD5/3</strain>
    </source>
</reference>
<evidence type="ECO:0000256" key="3">
    <source>
        <dbReference type="ARBA" id="ARBA00023239"/>
    </source>
</evidence>
<evidence type="ECO:0000313" key="9">
    <source>
        <dbReference type="Proteomes" id="UP000006546"/>
    </source>
</evidence>
<evidence type="ECO:0000256" key="7">
    <source>
        <dbReference type="HAMAP-Rule" id="MF_00114"/>
    </source>
</evidence>
<dbReference type="Gene3D" id="3.20.20.70">
    <property type="entry name" value="Aldolase class I"/>
    <property type="match status" value="1"/>
</dbReference>
<feature type="active site" description="Schiff-base intermediate with acetaldehyde" evidence="7">
    <location>
        <position position="153"/>
    </location>
</feature>
<evidence type="ECO:0000256" key="5">
    <source>
        <dbReference type="ARBA" id="ARBA00048791"/>
    </source>
</evidence>
<evidence type="ECO:0000256" key="4">
    <source>
        <dbReference type="ARBA" id="ARBA00023270"/>
    </source>
</evidence>
<dbReference type="GO" id="GO:0005737">
    <property type="term" value="C:cytoplasm"/>
    <property type="evidence" value="ECO:0007669"/>
    <property type="project" value="UniProtKB-SubCell"/>
</dbReference>
<dbReference type="eggNOG" id="COG0274">
    <property type="taxonomic scope" value="Bacteria"/>
</dbReference>
<dbReference type="InterPro" id="IPR028581">
    <property type="entry name" value="DeoC_typeI"/>
</dbReference>
<comment type="similarity">
    <text evidence="1 7">Belongs to the DeoC/FbaB aldolase family. DeoC type 1 subfamily.</text>
</comment>
<dbReference type="SUPFAM" id="SSF51569">
    <property type="entry name" value="Aldolase"/>
    <property type="match status" value="1"/>
</dbReference>
<dbReference type="HOGENOM" id="CLU_053595_0_1_12"/>
<comment type="subcellular location">
    <subcellularLocation>
        <location evidence="7">Cytoplasm</location>
    </subcellularLocation>
</comment>
<dbReference type="EMBL" id="CP002696">
    <property type="protein sequence ID" value="AEE15528.1"/>
    <property type="molecule type" value="Genomic_DNA"/>
</dbReference>
<dbReference type="Pfam" id="PF01791">
    <property type="entry name" value="DeoC"/>
    <property type="match status" value="1"/>
</dbReference>
<proteinExistence type="inferred from homology"/>
<dbReference type="KEGG" id="tbe:Trebr_0070"/>
<keyword evidence="9" id="KW-1185">Reference proteome</keyword>
<dbReference type="PANTHER" id="PTHR10889">
    <property type="entry name" value="DEOXYRIBOSE-PHOSPHATE ALDOLASE"/>
    <property type="match status" value="1"/>
</dbReference>
<protein>
    <recommendedName>
        <fullName evidence="7">Deoxyribose-phosphate aldolase</fullName>
        <shortName evidence="7">DERA</shortName>
        <ecNumber evidence="7">4.1.2.4</ecNumber>
    </recommendedName>
    <alternativeName>
        <fullName evidence="7">2-deoxy-D-ribose 5-phosphate aldolase</fullName>
    </alternativeName>
    <alternativeName>
        <fullName evidence="7">Phosphodeoxyriboaldolase</fullName>
        <shortName evidence="7">Deoxyriboaldolase</shortName>
    </alternativeName>
</protein>
<dbReference type="AlphaFoldDB" id="F4LKR7"/>
<dbReference type="SMART" id="SM01133">
    <property type="entry name" value="DeoC"/>
    <property type="match status" value="1"/>
</dbReference>
<dbReference type="HAMAP" id="MF_00114">
    <property type="entry name" value="DeoC_type1"/>
    <property type="match status" value="1"/>
</dbReference>
<keyword evidence="4 7" id="KW-0704">Schiff base</keyword>
<dbReference type="Proteomes" id="UP000006546">
    <property type="component" value="Chromosome"/>
</dbReference>
<feature type="active site" description="Proton donor/acceptor" evidence="7">
    <location>
        <position position="91"/>
    </location>
</feature>
<dbReference type="PANTHER" id="PTHR10889:SF1">
    <property type="entry name" value="DEOXYRIBOSE-PHOSPHATE ALDOLASE"/>
    <property type="match status" value="1"/>
</dbReference>
<dbReference type="InterPro" id="IPR011343">
    <property type="entry name" value="DeoC"/>
</dbReference>
<keyword evidence="3 7" id="KW-0456">Lyase</keyword>
<feature type="active site" description="Proton donor/acceptor" evidence="7">
    <location>
        <position position="182"/>
    </location>
</feature>
<gene>
    <name evidence="7" type="primary">deoC</name>
    <name evidence="8" type="ordered locus">Trebr_0070</name>
</gene>
<dbReference type="EC" id="4.1.2.4" evidence="7"/>
<comment type="function">
    <text evidence="6 7">Catalyzes a reversible aldol reaction between acetaldehyde and D-glyceraldehyde 3-phosphate to generate 2-deoxy-D-ribose 5-phosphate.</text>
</comment>
<dbReference type="RefSeq" id="WP_013757248.1">
    <property type="nucleotide sequence ID" value="NC_015500.1"/>
</dbReference>
<dbReference type="FunFam" id="3.20.20.70:FF:000044">
    <property type="entry name" value="Deoxyribose-phosphate aldolase"/>
    <property type="match status" value="1"/>
</dbReference>
<dbReference type="InterPro" id="IPR002915">
    <property type="entry name" value="DeoC/FbaB/LacD_aldolase"/>
</dbReference>
<sequence length="216" mass="22945">MDVKMNGYIDHTILAATAVQADVRKLCAEAKEYGFHSVCVNSCWVPLAKKEVGDSGVKVCSVVGFPLGAMSKEAKVYEATTAVQQGADEIDMVVNIGLLKGGSYDSVREEIAAVKKAIGSRVLKVIIETCYLDKAEKIKACELAVAAHADFVKTSTGFGTGGATFEDAQLMLDTVGVNAKVKASGGVRDYETARRYVEMGVRRLGTSNGVQIVGKK</sequence>
<dbReference type="InterPro" id="IPR013785">
    <property type="entry name" value="Aldolase_TIM"/>
</dbReference>
<evidence type="ECO:0000256" key="6">
    <source>
        <dbReference type="ARBA" id="ARBA00056337"/>
    </source>
</evidence>
<keyword evidence="2 7" id="KW-0963">Cytoplasm</keyword>
<name>F4LKR7_TREBD</name>
<comment type="pathway">
    <text evidence="7">Carbohydrate degradation; 2-deoxy-D-ribose 1-phosphate degradation; D-glyceraldehyde 3-phosphate and acetaldehyde from 2-deoxy-alpha-D-ribose 1-phosphate: step 2/2.</text>
</comment>
<evidence type="ECO:0000256" key="2">
    <source>
        <dbReference type="ARBA" id="ARBA00022490"/>
    </source>
</evidence>
<evidence type="ECO:0000256" key="1">
    <source>
        <dbReference type="ARBA" id="ARBA00010936"/>
    </source>
</evidence>
<dbReference type="NCBIfam" id="TIGR00126">
    <property type="entry name" value="deoC"/>
    <property type="match status" value="1"/>
</dbReference>
<accession>F4LKR7</accession>
<dbReference type="GO" id="GO:0009264">
    <property type="term" value="P:deoxyribonucleotide catabolic process"/>
    <property type="evidence" value="ECO:0007669"/>
    <property type="project" value="UniProtKB-UniRule"/>
</dbReference>
<dbReference type="GO" id="GO:0016052">
    <property type="term" value="P:carbohydrate catabolic process"/>
    <property type="evidence" value="ECO:0007669"/>
    <property type="project" value="TreeGrafter"/>
</dbReference>